<gene>
    <name evidence="1" type="ORF">M8818_002917</name>
</gene>
<accession>A0ACC3SHN5</accession>
<evidence type="ECO:0000313" key="1">
    <source>
        <dbReference type="EMBL" id="KAK8213613.1"/>
    </source>
</evidence>
<keyword evidence="2" id="KW-1185">Reference proteome</keyword>
<name>A0ACC3SHN5_9PEZI</name>
<evidence type="ECO:0000313" key="2">
    <source>
        <dbReference type="Proteomes" id="UP001320706"/>
    </source>
</evidence>
<proteinExistence type="predicted"/>
<sequence length="176" mass="18005">MYTCKSSTLTPLPADSLPFTLTAVNPSAPFNGKTIEASSEAFYIGRAPSTYCPVPAIPAAACAAGNTTVMYGSGLATTVPGGQEIYIQSTGALAFTQAHSAATYNLSSYSTGPVYEGGAFFAPNGTGWTACPVAGSQGVWQVFAKLAGLSFASDCVGFYAKVHDEPAGTVGAWQYV</sequence>
<dbReference type="EMBL" id="JAMKPW020000011">
    <property type="protein sequence ID" value="KAK8213613.1"/>
    <property type="molecule type" value="Genomic_DNA"/>
</dbReference>
<comment type="caution">
    <text evidence="1">The sequence shown here is derived from an EMBL/GenBank/DDBJ whole genome shotgun (WGS) entry which is preliminary data.</text>
</comment>
<organism evidence="1 2">
    <name type="scientific">Zalaria obscura</name>
    <dbReference type="NCBI Taxonomy" id="2024903"/>
    <lineage>
        <taxon>Eukaryota</taxon>
        <taxon>Fungi</taxon>
        <taxon>Dikarya</taxon>
        <taxon>Ascomycota</taxon>
        <taxon>Pezizomycotina</taxon>
        <taxon>Dothideomycetes</taxon>
        <taxon>Dothideomycetidae</taxon>
        <taxon>Dothideales</taxon>
        <taxon>Zalariaceae</taxon>
        <taxon>Zalaria</taxon>
    </lineage>
</organism>
<reference evidence="1" key="1">
    <citation type="submission" date="2024-02" db="EMBL/GenBank/DDBJ databases">
        <title>Metagenome Assembled Genome of Zalaria obscura JY119.</title>
        <authorList>
            <person name="Vighnesh L."/>
            <person name="Jagadeeshwari U."/>
            <person name="Venkata Ramana C."/>
            <person name="Sasikala C."/>
        </authorList>
    </citation>
    <scope>NUCLEOTIDE SEQUENCE</scope>
    <source>
        <strain evidence="1">JY119</strain>
    </source>
</reference>
<dbReference type="Proteomes" id="UP001320706">
    <property type="component" value="Unassembled WGS sequence"/>
</dbReference>
<protein>
    <submittedName>
        <fullName evidence="1">Uncharacterized protein</fullName>
    </submittedName>
</protein>